<dbReference type="InterPro" id="IPR040442">
    <property type="entry name" value="Pyrv_kinase-like_dom_sf"/>
</dbReference>
<organism evidence="5 6">
    <name type="scientific">Meinhardsimonia xiamenensis</name>
    <dbReference type="NCBI Taxonomy" id="990712"/>
    <lineage>
        <taxon>Bacteria</taxon>
        <taxon>Pseudomonadati</taxon>
        <taxon>Pseudomonadota</taxon>
        <taxon>Alphaproteobacteria</taxon>
        <taxon>Rhodobacterales</taxon>
        <taxon>Paracoccaceae</taxon>
        <taxon>Meinhardsimonia</taxon>
    </lineage>
</organism>
<dbReference type="PANTHER" id="PTHR30502">
    <property type="entry name" value="2-KETO-3-DEOXY-L-RHAMNONATE ALDOLASE"/>
    <property type="match status" value="1"/>
</dbReference>
<dbReference type="RefSeq" id="WP_092499130.1">
    <property type="nucleotide sequence ID" value="NZ_FNFV01000002.1"/>
</dbReference>
<dbReference type="Pfam" id="PF03328">
    <property type="entry name" value="HpcH_HpaI"/>
    <property type="match status" value="1"/>
</dbReference>
<gene>
    <name evidence="5" type="ORF">SAMN05216257_102419</name>
</gene>
<evidence type="ECO:0000313" key="5">
    <source>
        <dbReference type="EMBL" id="SDK34961.1"/>
    </source>
</evidence>
<dbReference type="OrthoDB" id="9802624at2"/>
<dbReference type="InterPro" id="IPR005000">
    <property type="entry name" value="Aldolase/citrate-lyase_domain"/>
</dbReference>
<evidence type="ECO:0000259" key="4">
    <source>
        <dbReference type="Pfam" id="PF03328"/>
    </source>
</evidence>
<reference evidence="6" key="1">
    <citation type="submission" date="2016-10" db="EMBL/GenBank/DDBJ databases">
        <authorList>
            <person name="Varghese N."/>
            <person name="Submissions S."/>
        </authorList>
    </citation>
    <scope>NUCLEOTIDE SEQUENCE [LARGE SCALE GENOMIC DNA]</scope>
    <source>
        <strain evidence="6">CGMCC 1.10789</strain>
    </source>
</reference>
<evidence type="ECO:0000256" key="1">
    <source>
        <dbReference type="ARBA" id="ARBA00005568"/>
    </source>
</evidence>
<dbReference type="InterPro" id="IPR050251">
    <property type="entry name" value="HpcH-HpaI_aldolase"/>
</dbReference>
<dbReference type="GO" id="GO:0046872">
    <property type="term" value="F:metal ion binding"/>
    <property type="evidence" value="ECO:0007669"/>
    <property type="project" value="UniProtKB-KW"/>
</dbReference>
<dbReference type="GO" id="GO:0005737">
    <property type="term" value="C:cytoplasm"/>
    <property type="evidence" value="ECO:0007669"/>
    <property type="project" value="TreeGrafter"/>
</dbReference>
<proteinExistence type="inferred from homology"/>
<keyword evidence="3" id="KW-0456">Lyase</keyword>
<evidence type="ECO:0000256" key="3">
    <source>
        <dbReference type="ARBA" id="ARBA00023239"/>
    </source>
</evidence>
<dbReference type="SUPFAM" id="SSF51621">
    <property type="entry name" value="Phosphoenolpyruvate/pyruvate domain"/>
    <property type="match status" value="1"/>
</dbReference>
<dbReference type="Proteomes" id="UP000199328">
    <property type="component" value="Unassembled WGS sequence"/>
</dbReference>
<sequence length="254" mass="27096">MKIARFRERMRAGESLVGTFQKTPAIEVTETLARTGLDFVCLDAEHSAFDRARMDACLAISRALDFPVLVRVPAFTPQDILQALDSGAVGVVVPHVWSVERAQGAAAAARFGRGGRGFAGATRWAGLGGRPMAELLEQSRRETVVIAQIEEPEGLEAVDEIAAVEGIDGLFLGPADMTVALGETQLGSEALERAAARIGEAARKAGKTYMSFFADAAAAEAWRKHGVSMFFIASELQFMAASARATVAALRQEN</sequence>
<dbReference type="AlphaFoldDB" id="A0A1G9B5Y3"/>
<dbReference type="InterPro" id="IPR015813">
    <property type="entry name" value="Pyrv/PenolPyrv_kinase-like_dom"/>
</dbReference>
<accession>A0A1G9B5Y3</accession>
<feature type="domain" description="HpcH/HpaI aldolase/citrate lyase" evidence="4">
    <location>
        <begin position="27"/>
        <end position="236"/>
    </location>
</feature>
<keyword evidence="6" id="KW-1185">Reference proteome</keyword>
<comment type="similarity">
    <text evidence="1">Belongs to the HpcH/HpaI aldolase family.</text>
</comment>
<dbReference type="STRING" id="990712.SAMN05216257_102419"/>
<dbReference type="EMBL" id="FNFV01000002">
    <property type="protein sequence ID" value="SDK34961.1"/>
    <property type="molecule type" value="Genomic_DNA"/>
</dbReference>
<dbReference type="PANTHER" id="PTHR30502:SF0">
    <property type="entry name" value="PHOSPHOENOLPYRUVATE CARBOXYLASE FAMILY PROTEIN"/>
    <property type="match status" value="1"/>
</dbReference>
<name>A0A1G9B5Y3_9RHOB</name>
<dbReference type="Gene3D" id="3.20.20.60">
    <property type="entry name" value="Phosphoenolpyruvate-binding domains"/>
    <property type="match status" value="1"/>
</dbReference>
<protein>
    <submittedName>
        <fullName evidence="5">2-keto-3-deoxy-L-rhamnonate aldolase RhmA</fullName>
    </submittedName>
</protein>
<keyword evidence="2" id="KW-0479">Metal-binding</keyword>
<evidence type="ECO:0000313" key="6">
    <source>
        <dbReference type="Proteomes" id="UP000199328"/>
    </source>
</evidence>
<evidence type="ECO:0000256" key="2">
    <source>
        <dbReference type="ARBA" id="ARBA00022723"/>
    </source>
</evidence>
<dbReference type="GO" id="GO:0016832">
    <property type="term" value="F:aldehyde-lyase activity"/>
    <property type="evidence" value="ECO:0007669"/>
    <property type="project" value="TreeGrafter"/>
</dbReference>